<evidence type="ECO:0000256" key="6">
    <source>
        <dbReference type="ARBA" id="ARBA00022833"/>
    </source>
</evidence>
<evidence type="ECO:0000256" key="9">
    <source>
        <dbReference type="ARBA" id="ARBA00023159"/>
    </source>
</evidence>
<dbReference type="GO" id="GO:0006307">
    <property type="term" value="P:DNA alkylation repair"/>
    <property type="evidence" value="ECO:0007669"/>
    <property type="project" value="UniProtKB-ARBA"/>
</dbReference>
<evidence type="ECO:0000256" key="2">
    <source>
        <dbReference type="ARBA" id="ARBA00022603"/>
    </source>
</evidence>
<keyword evidence="9" id="KW-0010">Activator</keyword>
<evidence type="ECO:0000313" key="13">
    <source>
        <dbReference type="EMBL" id="ABY22543.1"/>
    </source>
</evidence>
<keyword evidence="8" id="KW-0238">DNA-binding</keyword>
<feature type="domain" description="Ada DNA repair metal-binding" evidence="12">
    <location>
        <begin position="12"/>
        <end position="76"/>
    </location>
</feature>
<keyword evidence="10" id="KW-0804">Transcription</keyword>
<dbReference type="GO" id="GO:0003677">
    <property type="term" value="F:DNA binding"/>
    <property type="evidence" value="ECO:0007669"/>
    <property type="project" value="UniProtKB-KW"/>
</dbReference>
<name>A9WQH3_RENSM</name>
<dbReference type="Pfam" id="PF02805">
    <property type="entry name" value="Ada_Zn_binding"/>
    <property type="match status" value="1"/>
</dbReference>
<keyword evidence="4" id="KW-0479">Metal-binding</keyword>
<keyword evidence="5" id="KW-0227">DNA damage</keyword>
<dbReference type="GO" id="GO:0006355">
    <property type="term" value="P:regulation of DNA-templated transcription"/>
    <property type="evidence" value="ECO:0007669"/>
    <property type="project" value="InterPro"/>
</dbReference>
<evidence type="ECO:0000313" key="14">
    <source>
        <dbReference type="Proteomes" id="UP000002007"/>
    </source>
</evidence>
<evidence type="ECO:0000256" key="4">
    <source>
        <dbReference type="ARBA" id="ARBA00022723"/>
    </source>
</evidence>
<dbReference type="InterPro" id="IPR004026">
    <property type="entry name" value="Ada_DNA_repair_Zn-bd"/>
</dbReference>
<evidence type="ECO:0000256" key="8">
    <source>
        <dbReference type="ARBA" id="ARBA00023125"/>
    </source>
</evidence>
<dbReference type="eggNOG" id="COG2169">
    <property type="taxonomic scope" value="Bacteria"/>
</dbReference>
<keyword evidence="7" id="KW-0805">Transcription regulation</keyword>
<dbReference type="HOGENOM" id="CLU_176646_0_0_11"/>
<dbReference type="FunFam" id="3.40.10.10:FF:000001">
    <property type="entry name" value="DNA-3-methyladenine glycosylase 2"/>
    <property type="match status" value="1"/>
</dbReference>
<evidence type="ECO:0000256" key="1">
    <source>
        <dbReference type="ARBA" id="ARBA00001947"/>
    </source>
</evidence>
<keyword evidence="14" id="KW-1185">Reference proteome</keyword>
<dbReference type="EMBL" id="CP000910">
    <property type="protein sequence ID" value="ABY22543.1"/>
    <property type="molecule type" value="Genomic_DNA"/>
</dbReference>
<dbReference type="Proteomes" id="UP000002007">
    <property type="component" value="Chromosome"/>
</dbReference>
<keyword evidence="3" id="KW-0808">Transferase</keyword>
<dbReference type="SUPFAM" id="SSF57884">
    <property type="entry name" value="Ada DNA repair protein, N-terminal domain (N-Ada 10)"/>
    <property type="match status" value="1"/>
</dbReference>
<organism evidence="13 14">
    <name type="scientific">Renibacterium salmoninarum (strain ATCC 33209 / DSM 20767 / JCM 11484 / NBRC 15589 / NCIMB 2235)</name>
    <dbReference type="NCBI Taxonomy" id="288705"/>
    <lineage>
        <taxon>Bacteria</taxon>
        <taxon>Bacillati</taxon>
        <taxon>Actinomycetota</taxon>
        <taxon>Actinomycetes</taxon>
        <taxon>Micrococcales</taxon>
        <taxon>Micrococcaceae</taxon>
        <taxon>Renibacterium</taxon>
    </lineage>
</organism>
<keyword evidence="6" id="KW-0862">Zinc</keyword>
<evidence type="ECO:0000256" key="5">
    <source>
        <dbReference type="ARBA" id="ARBA00022763"/>
    </source>
</evidence>
<protein>
    <submittedName>
        <fullName evidence="13">DNA methylation and regulatory protein ADA</fullName>
    </submittedName>
</protein>
<evidence type="ECO:0000256" key="7">
    <source>
        <dbReference type="ARBA" id="ARBA00023015"/>
    </source>
</evidence>
<dbReference type="KEGG" id="rsa:RSal33209_0796"/>
<keyword evidence="2" id="KW-0489">Methyltransferase</keyword>
<accession>A9WQH3</accession>
<keyword evidence="11" id="KW-0234">DNA repair</keyword>
<evidence type="ECO:0000256" key="10">
    <source>
        <dbReference type="ARBA" id="ARBA00023163"/>
    </source>
</evidence>
<dbReference type="GO" id="GO:0008168">
    <property type="term" value="F:methyltransferase activity"/>
    <property type="evidence" value="ECO:0007669"/>
    <property type="project" value="UniProtKB-KW"/>
</dbReference>
<sequence length="88" mass="9786">MRWQNCGLDFEQCYRAIDARDARFDGQFYTAVSSTGICCRPSCPARTPRPENVRFYPTSAAAHGAGYHACKRCLPEAVPGTPGWNLRS</sequence>
<gene>
    <name evidence="13" type="ordered locus">RSal33209_0796</name>
</gene>
<dbReference type="AlphaFoldDB" id="A9WQH3"/>
<comment type="cofactor">
    <cofactor evidence="1">
        <name>Zn(2+)</name>
        <dbReference type="ChEBI" id="CHEBI:29105"/>
    </cofactor>
</comment>
<dbReference type="GO" id="GO:0008270">
    <property type="term" value="F:zinc ion binding"/>
    <property type="evidence" value="ECO:0007669"/>
    <property type="project" value="InterPro"/>
</dbReference>
<reference evidence="14" key="1">
    <citation type="journal article" date="2008" name="J. Bacteriol.">
        <title>Genome sequence of the fish pathogen Renibacterium salmoninarum suggests reductive evolution away from an environmental Arthrobacter ancestor.</title>
        <authorList>
            <person name="Wiens G.D."/>
            <person name="Rockey D.D."/>
            <person name="Wu Z."/>
            <person name="Chang J."/>
            <person name="Levy R."/>
            <person name="Crane S."/>
            <person name="Chen D.S."/>
            <person name="Capri G.R."/>
            <person name="Burnett J.R."/>
            <person name="Sudheesh P.S."/>
            <person name="Schipma M.J."/>
            <person name="Burd H."/>
            <person name="Bhattacharyya A."/>
            <person name="Rhodes L.D."/>
            <person name="Kaul R."/>
            <person name="Strom M.S."/>
        </authorList>
    </citation>
    <scope>NUCLEOTIDE SEQUENCE [LARGE SCALE GENOMIC DNA]</scope>
    <source>
        <strain evidence="14">ATCC 33209 / DSM 20767 / JCM 11484 / NBRC 15589 / NCIMB 2235</strain>
    </source>
</reference>
<dbReference type="InterPro" id="IPR035451">
    <property type="entry name" value="Ada-like_dom_sf"/>
</dbReference>
<evidence type="ECO:0000256" key="3">
    <source>
        <dbReference type="ARBA" id="ARBA00022679"/>
    </source>
</evidence>
<evidence type="ECO:0000259" key="12">
    <source>
        <dbReference type="Pfam" id="PF02805"/>
    </source>
</evidence>
<dbReference type="GO" id="GO:0032259">
    <property type="term" value="P:methylation"/>
    <property type="evidence" value="ECO:0007669"/>
    <property type="project" value="UniProtKB-KW"/>
</dbReference>
<evidence type="ECO:0000256" key="11">
    <source>
        <dbReference type="ARBA" id="ARBA00023204"/>
    </source>
</evidence>
<dbReference type="STRING" id="288705.RSal33209_0796"/>
<dbReference type="Gene3D" id="3.40.10.10">
    <property type="entry name" value="DNA Methylphosphotriester Repair Domain"/>
    <property type="match status" value="1"/>
</dbReference>
<proteinExistence type="predicted"/>